<accession>A0AAV9IT66</accession>
<evidence type="ECO:0000256" key="2">
    <source>
        <dbReference type="SAM" id="Phobius"/>
    </source>
</evidence>
<keyword evidence="4" id="KW-1185">Reference proteome</keyword>
<evidence type="ECO:0000313" key="3">
    <source>
        <dbReference type="EMBL" id="KAK4535484.1"/>
    </source>
</evidence>
<keyword evidence="2" id="KW-0472">Membrane</keyword>
<organism evidence="3 4">
    <name type="scientific">Cyanidium caldarium</name>
    <name type="common">Red alga</name>
    <dbReference type="NCBI Taxonomy" id="2771"/>
    <lineage>
        <taxon>Eukaryota</taxon>
        <taxon>Rhodophyta</taxon>
        <taxon>Bangiophyceae</taxon>
        <taxon>Cyanidiales</taxon>
        <taxon>Cyanidiaceae</taxon>
        <taxon>Cyanidium</taxon>
    </lineage>
</organism>
<evidence type="ECO:0000313" key="4">
    <source>
        <dbReference type="Proteomes" id="UP001301350"/>
    </source>
</evidence>
<name>A0AAV9IT66_CYACA</name>
<dbReference type="AlphaFoldDB" id="A0AAV9IT66"/>
<dbReference type="Proteomes" id="UP001301350">
    <property type="component" value="Unassembled WGS sequence"/>
</dbReference>
<keyword evidence="2" id="KW-0812">Transmembrane</keyword>
<comment type="caution">
    <text evidence="3">The sequence shown here is derived from an EMBL/GenBank/DDBJ whole genome shotgun (WGS) entry which is preliminary data.</text>
</comment>
<dbReference type="EMBL" id="JANCYW010000005">
    <property type="protein sequence ID" value="KAK4535484.1"/>
    <property type="molecule type" value="Genomic_DNA"/>
</dbReference>
<evidence type="ECO:0000256" key="1">
    <source>
        <dbReference type="SAM" id="MobiDB-lite"/>
    </source>
</evidence>
<sequence length="90" mass="10034">MNGVTLQLRQRGNKSGREDDAEPSWVQQRDESARGVLTPGVPLSPRQKGLQAYCQCTDRASVLYLGFIVGLGLVVLPLLLSFLMEKWWMG</sequence>
<proteinExistence type="predicted"/>
<gene>
    <name evidence="3" type="ORF">CDCA_CDCA05G1509</name>
</gene>
<feature type="compositionally biased region" description="Polar residues" evidence="1">
    <location>
        <begin position="1"/>
        <end position="10"/>
    </location>
</feature>
<feature type="region of interest" description="Disordered" evidence="1">
    <location>
        <begin position="1"/>
        <end position="38"/>
    </location>
</feature>
<keyword evidence="2" id="KW-1133">Transmembrane helix</keyword>
<reference evidence="3 4" key="1">
    <citation type="submission" date="2022-07" db="EMBL/GenBank/DDBJ databases">
        <title>Genome-wide signatures of adaptation to extreme environments.</title>
        <authorList>
            <person name="Cho C.H."/>
            <person name="Yoon H.S."/>
        </authorList>
    </citation>
    <scope>NUCLEOTIDE SEQUENCE [LARGE SCALE GENOMIC DNA]</scope>
    <source>
        <strain evidence="3 4">DBV 063 E5</strain>
    </source>
</reference>
<feature type="transmembrane region" description="Helical" evidence="2">
    <location>
        <begin position="62"/>
        <end position="84"/>
    </location>
</feature>
<protein>
    <submittedName>
        <fullName evidence="3">Uncharacterized protein</fullName>
    </submittedName>
</protein>